<dbReference type="EMBL" id="BAWO01000073">
    <property type="protein sequence ID" value="GAJ41510.1"/>
    <property type="molecule type" value="Genomic_DNA"/>
</dbReference>
<evidence type="ECO:0000313" key="3">
    <source>
        <dbReference type="Proteomes" id="UP000023561"/>
    </source>
</evidence>
<dbReference type="AlphaFoldDB" id="A0A023DJR4"/>
<accession>A0A023DJR4</accession>
<evidence type="ECO:0000256" key="1">
    <source>
        <dbReference type="SAM" id="Phobius"/>
    </source>
</evidence>
<organism evidence="2 3">
    <name type="scientific">Parageobacillus caldoxylosilyticus NBRC 107762</name>
    <dbReference type="NCBI Taxonomy" id="1220594"/>
    <lineage>
        <taxon>Bacteria</taxon>
        <taxon>Bacillati</taxon>
        <taxon>Bacillota</taxon>
        <taxon>Bacilli</taxon>
        <taxon>Bacillales</taxon>
        <taxon>Anoxybacillaceae</taxon>
        <taxon>Saccharococcus</taxon>
    </lineage>
</organism>
<protein>
    <submittedName>
        <fullName evidence="2">Uncharacterized protein</fullName>
    </submittedName>
</protein>
<keyword evidence="3" id="KW-1185">Reference proteome</keyword>
<evidence type="ECO:0000313" key="2">
    <source>
        <dbReference type="EMBL" id="GAJ41510.1"/>
    </source>
</evidence>
<dbReference type="Proteomes" id="UP000023561">
    <property type="component" value="Unassembled WGS sequence"/>
</dbReference>
<keyword evidence="1" id="KW-1133">Transmembrane helix</keyword>
<keyword evidence="1" id="KW-0472">Membrane</keyword>
<feature type="transmembrane region" description="Helical" evidence="1">
    <location>
        <begin position="51"/>
        <end position="72"/>
    </location>
</feature>
<proteinExistence type="predicted"/>
<sequence length="73" mass="8411">MDLGSALLKMLKTVNRANMPFSYVLFADASANYRIKYILDPQTEIPLKLPFMLTITSIYVFLMLCILFLITLF</sequence>
<gene>
    <name evidence="2" type="ORF">GCA01S_073_00060</name>
</gene>
<name>A0A023DJR4_9BACL</name>
<keyword evidence="1" id="KW-0812">Transmembrane</keyword>
<reference evidence="2 3" key="1">
    <citation type="submission" date="2014-04" db="EMBL/GenBank/DDBJ databases">
        <title>Whole genome shotgun sequence of Geobacillus caldoxylosilyticus NBRC 107762.</title>
        <authorList>
            <person name="Hosoyama A."/>
            <person name="Hosoyama Y."/>
            <person name="Katano-Makiyama Y."/>
            <person name="Tsuchikane K."/>
            <person name="Ohji S."/>
            <person name="Ichikawa N."/>
            <person name="Yamazoe A."/>
            <person name="Fujita N."/>
        </authorList>
    </citation>
    <scope>NUCLEOTIDE SEQUENCE [LARGE SCALE GENOMIC DNA]</scope>
    <source>
        <strain evidence="2 3">NBRC 107762</strain>
    </source>
</reference>
<comment type="caution">
    <text evidence="2">The sequence shown here is derived from an EMBL/GenBank/DDBJ whole genome shotgun (WGS) entry which is preliminary data.</text>
</comment>